<name>A0A151SLS4_CAJCA</name>
<keyword evidence="2" id="KW-0695">RNA-directed DNA polymerase</keyword>
<keyword evidence="2" id="KW-0548">Nucleotidyltransferase</keyword>
<dbReference type="EMBL" id="CM003613">
    <property type="protein sequence ID" value="KYP55804.1"/>
    <property type="molecule type" value="Genomic_DNA"/>
</dbReference>
<dbReference type="InterPro" id="IPR000477">
    <property type="entry name" value="RT_dom"/>
</dbReference>
<evidence type="ECO:0000259" key="1">
    <source>
        <dbReference type="Pfam" id="PF00078"/>
    </source>
</evidence>
<accession>A0A151SLS4</accession>
<feature type="domain" description="Reverse transcriptase" evidence="1">
    <location>
        <begin position="30"/>
        <end position="170"/>
    </location>
</feature>
<evidence type="ECO:0000313" key="3">
    <source>
        <dbReference type="Proteomes" id="UP000075243"/>
    </source>
</evidence>
<dbReference type="STRING" id="3821.A0A151SLS4"/>
<proteinExistence type="predicted"/>
<dbReference type="PANTHER" id="PTHR46890">
    <property type="entry name" value="NON-LTR RETROLELEMENT REVERSE TRANSCRIPTASE-LIKE PROTEIN-RELATED"/>
    <property type="match status" value="1"/>
</dbReference>
<dbReference type="OMA" id="KEISICW"/>
<gene>
    <name evidence="2" type="ORF">KK1_002029</name>
</gene>
<keyword evidence="3" id="KW-1185">Reference proteome</keyword>
<dbReference type="Proteomes" id="UP000075243">
    <property type="component" value="Chromosome 11"/>
</dbReference>
<protein>
    <submittedName>
        <fullName evidence="2">LINE-1 reverse transcriptase isogeny</fullName>
    </submittedName>
</protein>
<dbReference type="PANTHER" id="PTHR46890:SF48">
    <property type="entry name" value="RNA-DIRECTED DNA POLYMERASE"/>
    <property type="match status" value="1"/>
</dbReference>
<dbReference type="InterPro" id="IPR052343">
    <property type="entry name" value="Retrotransposon-Effector_Assoc"/>
</dbReference>
<dbReference type="Pfam" id="PF00078">
    <property type="entry name" value="RVT_1"/>
    <property type="match status" value="1"/>
</dbReference>
<reference evidence="2 3" key="1">
    <citation type="journal article" date="2012" name="Nat. Biotechnol.">
        <title>Draft genome sequence of pigeonpea (Cajanus cajan), an orphan legume crop of resource-poor farmers.</title>
        <authorList>
            <person name="Varshney R.K."/>
            <person name="Chen W."/>
            <person name="Li Y."/>
            <person name="Bharti A.K."/>
            <person name="Saxena R.K."/>
            <person name="Schlueter J.A."/>
            <person name="Donoghue M.T."/>
            <person name="Azam S."/>
            <person name="Fan G."/>
            <person name="Whaley A.M."/>
            <person name="Farmer A.D."/>
            <person name="Sheridan J."/>
            <person name="Iwata A."/>
            <person name="Tuteja R."/>
            <person name="Penmetsa R.V."/>
            <person name="Wu W."/>
            <person name="Upadhyaya H.D."/>
            <person name="Yang S.P."/>
            <person name="Shah T."/>
            <person name="Saxena K.B."/>
            <person name="Michael T."/>
            <person name="McCombie W.R."/>
            <person name="Yang B."/>
            <person name="Zhang G."/>
            <person name="Yang H."/>
            <person name="Wang J."/>
            <person name="Spillane C."/>
            <person name="Cook D.R."/>
            <person name="May G.D."/>
            <person name="Xu X."/>
            <person name="Jackson S.A."/>
        </authorList>
    </citation>
    <scope>NUCLEOTIDE SEQUENCE [LARGE SCALE GENOMIC DNA]</scope>
    <source>
        <strain evidence="3">cv. Asha</strain>
    </source>
</reference>
<organism evidence="2 3">
    <name type="scientific">Cajanus cajan</name>
    <name type="common">Pigeon pea</name>
    <name type="synonym">Cajanus indicus</name>
    <dbReference type="NCBI Taxonomy" id="3821"/>
    <lineage>
        <taxon>Eukaryota</taxon>
        <taxon>Viridiplantae</taxon>
        <taxon>Streptophyta</taxon>
        <taxon>Embryophyta</taxon>
        <taxon>Tracheophyta</taxon>
        <taxon>Spermatophyta</taxon>
        <taxon>Magnoliopsida</taxon>
        <taxon>eudicotyledons</taxon>
        <taxon>Gunneridae</taxon>
        <taxon>Pentapetalae</taxon>
        <taxon>rosids</taxon>
        <taxon>fabids</taxon>
        <taxon>Fabales</taxon>
        <taxon>Fabaceae</taxon>
        <taxon>Papilionoideae</taxon>
        <taxon>50 kb inversion clade</taxon>
        <taxon>NPAAA clade</taxon>
        <taxon>indigoferoid/millettioid clade</taxon>
        <taxon>Phaseoleae</taxon>
        <taxon>Cajanus</taxon>
    </lineage>
</organism>
<evidence type="ECO:0000313" key="2">
    <source>
        <dbReference type="EMBL" id="KYP55804.1"/>
    </source>
</evidence>
<dbReference type="Gramene" id="C.cajan_01979.t">
    <property type="protein sequence ID" value="C.cajan_01979.t"/>
    <property type="gene ID" value="C.cajan_01979"/>
</dbReference>
<keyword evidence="2" id="KW-0808">Transferase</keyword>
<dbReference type="GO" id="GO:0003964">
    <property type="term" value="F:RNA-directed DNA polymerase activity"/>
    <property type="evidence" value="ECO:0007669"/>
    <property type="project" value="UniProtKB-KW"/>
</dbReference>
<sequence length="174" mass="19581">MEFYSNVILPKTVSASFLALIPKVLHPISLTEYRPISLISSVHKIISKVLAARMKLVIGSVISRVQIAFVPRRHLLDGVLVVNELIDKKCFLFKDDFHKAYDSVNWAFLDYMLDKLGFGLLWRKWVKALVQTSSLSMLVNGSPTEEFYVEKGLKQGDPLALFLFLLVAEGLAGL</sequence>
<dbReference type="AlphaFoldDB" id="A0A151SLS4"/>